<dbReference type="PANTHER" id="PTHR30349">
    <property type="entry name" value="PHAGE INTEGRASE-RELATED"/>
    <property type="match status" value="1"/>
</dbReference>
<keyword evidence="7" id="KW-0233">DNA recombination</keyword>
<evidence type="ECO:0000313" key="13">
    <source>
        <dbReference type="Proteomes" id="UP000563523"/>
    </source>
</evidence>
<keyword evidence="5" id="KW-0229">DNA integration</keyword>
<dbReference type="NCBIfam" id="NF003462">
    <property type="entry name" value="PRK05084.1"/>
    <property type="match status" value="1"/>
</dbReference>
<evidence type="ECO:0000256" key="5">
    <source>
        <dbReference type="ARBA" id="ARBA00022908"/>
    </source>
</evidence>
<keyword evidence="8" id="KW-0131">Cell cycle</keyword>
<dbReference type="InterPro" id="IPR044068">
    <property type="entry name" value="CB"/>
</dbReference>
<dbReference type="InterPro" id="IPR002104">
    <property type="entry name" value="Integrase_catalytic"/>
</dbReference>
<feature type="domain" description="Core-binding (CB)" evidence="11">
    <location>
        <begin position="15"/>
        <end position="121"/>
    </location>
</feature>
<keyword evidence="2" id="KW-0963">Cytoplasm</keyword>
<dbReference type="AlphaFoldDB" id="A0A850R8R9"/>
<evidence type="ECO:0000256" key="2">
    <source>
        <dbReference type="ARBA" id="ARBA00022490"/>
    </source>
</evidence>
<dbReference type="InterPro" id="IPR050090">
    <property type="entry name" value="Tyrosine_recombinase_XerCD"/>
</dbReference>
<evidence type="ECO:0000256" key="6">
    <source>
        <dbReference type="ARBA" id="ARBA00023125"/>
    </source>
</evidence>
<dbReference type="GO" id="GO:0005737">
    <property type="term" value="C:cytoplasm"/>
    <property type="evidence" value="ECO:0007669"/>
    <property type="project" value="UniProtKB-SubCell"/>
</dbReference>
<evidence type="ECO:0000259" key="11">
    <source>
        <dbReference type="PROSITE" id="PS51900"/>
    </source>
</evidence>
<evidence type="ECO:0000256" key="7">
    <source>
        <dbReference type="ARBA" id="ARBA00023172"/>
    </source>
</evidence>
<evidence type="ECO:0000256" key="4">
    <source>
        <dbReference type="ARBA" id="ARBA00022829"/>
    </source>
</evidence>
<dbReference type="GO" id="GO:0051301">
    <property type="term" value="P:cell division"/>
    <property type="evidence" value="ECO:0007669"/>
    <property type="project" value="UniProtKB-KW"/>
</dbReference>
<dbReference type="GO" id="GO:0006310">
    <property type="term" value="P:DNA recombination"/>
    <property type="evidence" value="ECO:0007669"/>
    <property type="project" value="UniProtKB-KW"/>
</dbReference>
<evidence type="ECO:0000256" key="1">
    <source>
        <dbReference type="ARBA" id="ARBA00004496"/>
    </source>
</evidence>
<dbReference type="CDD" id="cd00397">
    <property type="entry name" value="DNA_BRE_C"/>
    <property type="match status" value="1"/>
</dbReference>
<keyword evidence="3" id="KW-0132">Cell division</keyword>
<keyword evidence="4" id="KW-0159">Chromosome partition</keyword>
<dbReference type="InterPro" id="IPR010998">
    <property type="entry name" value="Integrase_recombinase_N"/>
</dbReference>
<evidence type="ECO:0000313" key="12">
    <source>
        <dbReference type="EMBL" id="NVY95796.1"/>
    </source>
</evidence>
<keyword evidence="6 9" id="KW-0238">DNA-binding</keyword>
<dbReference type="GO" id="GO:0015074">
    <property type="term" value="P:DNA integration"/>
    <property type="evidence" value="ECO:0007669"/>
    <property type="project" value="UniProtKB-KW"/>
</dbReference>
<dbReference type="Gene3D" id="1.10.443.10">
    <property type="entry name" value="Intergrase catalytic core"/>
    <property type="match status" value="1"/>
</dbReference>
<dbReference type="PROSITE" id="PS51900">
    <property type="entry name" value="CB"/>
    <property type="match status" value="1"/>
</dbReference>
<evidence type="ECO:0000256" key="9">
    <source>
        <dbReference type="PROSITE-ProRule" id="PRU01248"/>
    </source>
</evidence>
<evidence type="ECO:0000259" key="10">
    <source>
        <dbReference type="PROSITE" id="PS51898"/>
    </source>
</evidence>
<dbReference type="InterPro" id="IPR013762">
    <property type="entry name" value="Integrase-like_cat_sf"/>
</dbReference>
<dbReference type="RefSeq" id="WP_176941965.1">
    <property type="nucleotide sequence ID" value="NZ_JABZEC010000001.1"/>
</dbReference>
<dbReference type="PANTHER" id="PTHR30349:SF77">
    <property type="entry name" value="TYROSINE RECOMBINASE XERC"/>
    <property type="match status" value="1"/>
</dbReference>
<gene>
    <name evidence="12" type="primary">xerS</name>
    <name evidence="12" type="ORF">HU830_01050</name>
</gene>
<comment type="subcellular location">
    <subcellularLocation>
        <location evidence="1">Cytoplasm</location>
    </subcellularLocation>
</comment>
<dbReference type="GO" id="GO:0003677">
    <property type="term" value="F:DNA binding"/>
    <property type="evidence" value="ECO:0007669"/>
    <property type="project" value="UniProtKB-UniRule"/>
</dbReference>
<evidence type="ECO:0000256" key="3">
    <source>
        <dbReference type="ARBA" id="ARBA00022618"/>
    </source>
</evidence>
<dbReference type="Proteomes" id="UP000563523">
    <property type="component" value="Unassembled WGS sequence"/>
</dbReference>
<accession>A0A850R8R9</accession>
<comment type="caution">
    <text evidence="12">The sequence shown here is derived from an EMBL/GenBank/DDBJ whole genome shotgun (WGS) entry which is preliminary data.</text>
</comment>
<dbReference type="SUPFAM" id="SSF56349">
    <property type="entry name" value="DNA breaking-rejoining enzymes"/>
    <property type="match status" value="1"/>
</dbReference>
<name>A0A850R8R9_9LACO</name>
<protein>
    <submittedName>
        <fullName evidence="12">Tyrosine recombinase XerS</fullName>
    </submittedName>
</protein>
<keyword evidence="13" id="KW-1185">Reference proteome</keyword>
<feature type="domain" description="Tyr recombinase" evidence="10">
    <location>
        <begin position="158"/>
        <end position="355"/>
    </location>
</feature>
<dbReference type="EMBL" id="JABZEC010000001">
    <property type="protein sequence ID" value="NVY95796.1"/>
    <property type="molecule type" value="Genomic_DNA"/>
</dbReference>
<dbReference type="Pfam" id="PF00589">
    <property type="entry name" value="Phage_integrase"/>
    <property type="match status" value="1"/>
</dbReference>
<dbReference type="Gene3D" id="1.10.150.130">
    <property type="match status" value="1"/>
</dbReference>
<dbReference type="PROSITE" id="PS51898">
    <property type="entry name" value="TYR_RECOMBINASE"/>
    <property type="match status" value="1"/>
</dbReference>
<dbReference type="InterPro" id="IPR011010">
    <property type="entry name" value="DNA_brk_join_enz"/>
</dbReference>
<sequence>MDKAHYIANNEQLVAQLPTYVQQYYLEKSVVPLSPATLYQYLNEFKRFFTWLIDTGVSSAANPAAITLEELEHLSKQDVGLYKAFLLNRGKANKKNPQGTLSVKTVNRSLNALGALFRYLTVESEGPDGEPYFYRNVMKKVSLIPDSETFQARAQNIKAQLLLDNDQQYLEFIAHDYGAQQNNRKKLNLYQRDRERDLAINALLLGSGIRVSELTNTNLTDLNWEQAQVKVQRKGGKFDTVPIAQWVLPYLQPYLEIRTLRYQATSSTPALFLTKGRPNPRRISSSTVELLVAKYSQAFNQIRITPHKLRHTLASKLYLETKNEHLVATQLGQSSTKATGLYTHIIDTQQKQALNQINQPPTSKDQDKK</sequence>
<dbReference type="GO" id="GO:0007059">
    <property type="term" value="P:chromosome segregation"/>
    <property type="evidence" value="ECO:0007669"/>
    <property type="project" value="UniProtKB-KW"/>
</dbReference>
<reference evidence="12 13" key="1">
    <citation type="submission" date="2020-06" db="EMBL/GenBank/DDBJ databases">
        <authorList>
            <person name="Kang J."/>
        </authorList>
    </citation>
    <scope>NUCLEOTIDE SEQUENCE [LARGE SCALE GENOMIC DNA]</scope>
    <source>
        <strain evidence="12 13">DCY120</strain>
    </source>
</reference>
<evidence type="ECO:0000256" key="8">
    <source>
        <dbReference type="ARBA" id="ARBA00023306"/>
    </source>
</evidence>
<proteinExistence type="predicted"/>
<organism evidence="12 13">
    <name type="scientific">Bombilactobacillus apium</name>
    <dbReference type="NCBI Taxonomy" id="2675299"/>
    <lineage>
        <taxon>Bacteria</taxon>
        <taxon>Bacillati</taxon>
        <taxon>Bacillota</taxon>
        <taxon>Bacilli</taxon>
        <taxon>Lactobacillales</taxon>
        <taxon>Lactobacillaceae</taxon>
        <taxon>Bombilactobacillus</taxon>
    </lineage>
</organism>